<feature type="domain" description="Histidine kinase/HSP90-like ATPase" evidence="5">
    <location>
        <begin position="475"/>
        <end position="585"/>
    </location>
</feature>
<dbReference type="Proteomes" id="UP000246635">
    <property type="component" value="Unassembled WGS sequence"/>
</dbReference>
<evidence type="ECO:0000256" key="2">
    <source>
        <dbReference type="ARBA" id="ARBA00022679"/>
    </source>
</evidence>
<reference evidence="6 7" key="1">
    <citation type="submission" date="2018-05" db="EMBL/GenBank/DDBJ databases">
        <title>Genomic Encyclopedia of Type Strains, Phase III (KMG-III): the genomes of soil and plant-associated and newly described type strains.</title>
        <authorList>
            <person name="Whitman W."/>
        </authorList>
    </citation>
    <scope>NUCLEOTIDE SEQUENCE [LARGE SCALE GENOMIC DNA]</scope>
    <source>
        <strain evidence="6 7">CECT 5696</strain>
    </source>
</reference>
<evidence type="ECO:0000256" key="3">
    <source>
        <dbReference type="ARBA" id="ARBA00022777"/>
    </source>
</evidence>
<dbReference type="AlphaFoldDB" id="A0A2V2YYB3"/>
<dbReference type="SUPFAM" id="SSF55874">
    <property type="entry name" value="ATPase domain of HSP90 chaperone/DNA topoisomerase II/histidine kinase"/>
    <property type="match status" value="1"/>
</dbReference>
<dbReference type="Pfam" id="PF14501">
    <property type="entry name" value="HATPase_c_5"/>
    <property type="match status" value="1"/>
</dbReference>
<dbReference type="InterPro" id="IPR016120">
    <property type="entry name" value="Sig_transdc_His_kin_SpoOB"/>
</dbReference>
<dbReference type="EMBL" id="QGTQ01000002">
    <property type="protein sequence ID" value="PWW07139.1"/>
    <property type="molecule type" value="Genomic_DNA"/>
</dbReference>
<organism evidence="6 7">
    <name type="scientific">Paenibacillus cellulosilyticus</name>
    <dbReference type="NCBI Taxonomy" id="375489"/>
    <lineage>
        <taxon>Bacteria</taxon>
        <taxon>Bacillati</taxon>
        <taxon>Bacillota</taxon>
        <taxon>Bacilli</taxon>
        <taxon>Bacillales</taxon>
        <taxon>Paenibacillaceae</taxon>
        <taxon>Paenibacillus</taxon>
    </lineage>
</organism>
<evidence type="ECO:0000259" key="5">
    <source>
        <dbReference type="SMART" id="SM00387"/>
    </source>
</evidence>
<dbReference type="RefSeq" id="WP_110042416.1">
    <property type="nucleotide sequence ID" value="NZ_CP054612.1"/>
</dbReference>
<keyword evidence="3 6" id="KW-0418">Kinase</keyword>
<accession>A0A2V2YYB3</accession>
<dbReference type="InterPro" id="IPR036890">
    <property type="entry name" value="HATPase_C_sf"/>
</dbReference>
<dbReference type="InterPro" id="IPR039506">
    <property type="entry name" value="SPOB_a"/>
</dbReference>
<keyword evidence="1" id="KW-0597">Phosphoprotein</keyword>
<keyword evidence="2" id="KW-0808">Transferase</keyword>
<evidence type="ECO:0000313" key="6">
    <source>
        <dbReference type="EMBL" id="PWW07139.1"/>
    </source>
</evidence>
<dbReference type="Pfam" id="PF14689">
    <property type="entry name" value="SPOB_a"/>
    <property type="match status" value="1"/>
</dbReference>
<gene>
    <name evidence="6" type="ORF">DFQ01_10231</name>
</gene>
<dbReference type="SMART" id="SM00387">
    <property type="entry name" value="HATPase_c"/>
    <property type="match status" value="1"/>
</dbReference>
<dbReference type="OrthoDB" id="1634477at2"/>
<dbReference type="PANTHER" id="PTHR40448">
    <property type="entry name" value="TWO-COMPONENT SENSOR HISTIDINE KINASE"/>
    <property type="match status" value="1"/>
</dbReference>
<dbReference type="Gene3D" id="3.30.565.10">
    <property type="entry name" value="Histidine kinase-like ATPase, C-terminal domain"/>
    <property type="match status" value="1"/>
</dbReference>
<dbReference type="InterPro" id="IPR003594">
    <property type="entry name" value="HATPase_dom"/>
</dbReference>
<evidence type="ECO:0000313" key="7">
    <source>
        <dbReference type="Proteomes" id="UP000246635"/>
    </source>
</evidence>
<keyword evidence="4" id="KW-1133">Transmembrane helix</keyword>
<dbReference type="Gene3D" id="1.10.287.130">
    <property type="match status" value="1"/>
</dbReference>
<protein>
    <submittedName>
        <fullName evidence="6">Sensor kinase SpoOB-type protein</fullName>
    </submittedName>
</protein>
<dbReference type="InterPro" id="IPR032834">
    <property type="entry name" value="NatK-like_C"/>
</dbReference>
<dbReference type="GO" id="GO:0000155">
    <property type="term" value="F:phosphorelay sensor kinase activity"/>
    <property type="evidence" value="ECO:0007669"/>
    <property type="project" value="InterPro"/>
</dbReference>
<dbReference type="SUPFAM" id="SSF55890">
    <property type="entry name" value="Sporulation response regulatory protein Spo0B"/>
    <property type="match status" value="1"/>
</dbReference>
<keyword evidence="4" id="KW-0472">Membrane</keyword>
<name>A0A2V2YYB3_9BACL</name>
<sequence>MMRRRKWLLAILGLLLLIGVNNTIYYFTAKRSLENSMRHEMLAVAKQIQLSIEQSRLGGEVFQNQIGRELRAVSIAAQYALDPDIDKVTNEQLTELATKLDVNHISLFRPDEARDDIVIDKSSDPKELGAGSKTWDPWYQAFQQLFALKPVSVKWGQVLNHFWTGPYESATTDVDKIYKWGYYYDGSTNYMLDPYISNEMMKQYEDATGVNRLIKRAIEDNASLLEITAVNPDTFSVGKPILTKNSAGEWVEHITQAPIIYGEYTYKLKDDVRNIEKAYKSNRIVTVNTIANDTHVIKTYIPVQIPKGSSVLDLEGNSLDRYILTIVSDYKFVQDSLDSQFLNIGFIITIITVLSALLVLLVRHYFRRSRNEVVKETQVTYVEEINQLLVSVKAQRHDFLNYVQTIQSLVDLGKVTELKDFMKELTGEIQLTNEMINIGNPAIAALIRSKLAQAQERKVRFENNFHGLDKLDFGMKSLDLTRVIGNLIDNAFDEVMKYPEERRFIRLEGVLADNTLEFVIRNTCDNAARIVEEGKLFDQGFSTKQGAHQGLGLPIVKEIVTSYKGTLQVKSDEDGFIVFAVRLPHY</sequence>
<keyword evidence="4" id="KW-0812">Transmembrane</keyword>
<dbReference type="PANTHER" id="PTHR40448:SF1">
    <property type="entry name" value="TWO-COMPONENT SENSOR HISTIDINE KINASE"/>
    <property type="match status" value="1"/>
</dbReference>
<dbReference type="GO" id="GO:0042802">
    <property type="term" value="F:identical protein binding"/>
    <property type="evidence" value="ECO:0007669"/>
    <property type="project" value="TreeGrafter"/>
</dbReference>
<feature type="transmembrane region" description="Helical" evidence="4">
    <location>
        <begin position="341"/>
        <end position="362"/>
    </location>
</feature>
<evidence type="ECO:0000256" key="1">
    <source>
        <dbReference type="ARBA" id="ARBA00022553"/>
    </source>
</evidence>
<proteinExistence type="predicted"/>
<evidence type="ECO:0000256" key="4">
    <source>
        <dbReference type="SAM" id="Phobius"/>
    </source>
</evidence>
<keyword evidence="7" id="KW-1185">Reference proteome</keyword>
<comment type="caution">
    <text evidence="6">The sequence shown here is derived from an EMBL/GenBank/DDBJ whole genome shotgun (WGS) entry which is preliminary data.</text>
</comment>